<dbReference type="SUPFAM" id="SSF141868">
    <property type="entry name" value="EAL domain-like"/>
    <property type="match status" value="1"/>
</dbReference>
<protein>
    <submittedName>
        <fullName evidence="5">Diguanylate cyclase/phosphodiesterase</fullName>
    </submittedName>
</protein>
<keyword evidence="2" id="KW-0472">Membrane</keyword>
<dbReference type="SMART" id="SM00267">
    <property type="entry name" value="GGDEF"/>
    <property type="match status" value="1"/>
</dbReference>
<dbReference type="NCBIfam" id="TIGR00254">
    <property type="entry name" value="GGDEF"/>
    <property type="match status" value="1"/>
</dbReference>
<dbReference type="Gene3D" id="3.30.450.290">
    <property type="match status" value="1"/>
</dbReference>
<dbReference type="EMBL" id="FOMJ01000002">
    <property type="protein sequence ID" value="SFD19392.1"/>
    <property type="molecule type" value="Genomic_DNA"/>
</dbReference>
<feature type="domain" description="EAL" evidence="3">
    <location>
        <begin position="606"/>
        <end position="852"/>
    </location>
</feature>
<name>A0A1I1QBQ2_9GAMM</name>
<proteinExistence type="predicted"/>
<dbReference type="Gene3D" id="3.20.20.450">
    <property type="entry name" value="EAL domain"/>
    <property type="match status" value="1"/>
</dbReference>
<gene>
    <name evidence="5" type="ORF">SAMN05660831_01093</name>
</gene>
<dbReference type="Proteomes" id="UP000198611">
    <property type="component" value="Unassembled WGS sequence"/>
</dbReference>
<dbReference type="OrthoDB" id="9816034at2"/>
<dbReference type="InterPro" id="IPR035919">
    <property type="entry name" value="EAL_sf"/>
</dbReference>
<accession>A0A1I1QBQ2</accession>
<dbReference type="InterPro" id="IPR001633">
    <property type="entry name" value="EAL_dom"/>
</dbReference>
<dbReference type="InterPro" id="IPR050706">
    <property type="entry name" value="Cyclic-di-GMP_PDE-like"/>
</dbReference>
<comment type="cofactor">
    <cofactor evidence="1">
        <name>Mg(2+)</name>
        <dbReference type="ChEBI" id="CHEBI:18420"/>
    </cofactor>
</comment>
<dbReference type="STRING" id="1123397.SAMN05660831_01093"/>
<feature type="transmembrane region" description="Helical" evidence="2">
    <location>
        <begin position="7"/>
        <end position="28"/>
    </location>
</feature>
<dbReference type="Pfam" id="PF00563">
    <property type="entry name" value="EAL"/>
    <property type="match status" value="1"/>
</dbReference>
<evidence type="ECO:0000313" key="6">
    <source>
        <dbReference type="Proteomes" id="UP000198611"/>
    </source>
</evidence>
<evidence type="ECO:0000259" key="4">
    <source>
        <dbReference type="PROSITE" id="PS50887"/>
    </source>
</evidence>
<dbReference type="PANTHER" id="PTHR33121:SF71">
    <property type="entry name" value="OXYGEN SENSOR PROTEIN DOSP"/>
    <property type="match status" value="1"/>
</dbReference>
<dbReference type="InterPro" id="IPR043128">
    <property type="entry name" value="Rev_trsase/Diguanyl_cyclase"/>
</dbReference>
<evidence type="ECO:0000256" key="2">
    <source>
        <dbReference type="SAM" id="Phobius"/>
    </source>
</evidence>
<evidence type="ECO:0000256" key="1">
    <source>
        <dbReference type="ARBA" id="ARBA00001946"/>
    </source>
</evidence>
<dbReference type="PROSITE" id="PS50887">
    <property type="entry name" value="GGDEF"/>
    <property type="match status" value="1"/>
</dbReference>
<dbReference type="RefSeq" id="WP_093427739.1">
    <property type="nucleotide sequence ID" value="NZ_FOMJ01000002.1"/>
</dbReference>
<dbReference type="InterPro" id="IPR000160">
    <property type="entry name" value="GGDEF_dom"/>
</dbReference>
<dbReference type="SMART" id="SM00052">
    <property type="entry name" value="EAL"/>
    <property type="match status" value="1"/>
</dbReference>
<organism evidence="5 6">
    <name type="scientific">Thiohalospira halophila DSM 15071</name>
    <dbReference type="NCBI Taxonomy" id="1123397"/>
    <lineage>
        <taxon>Bacteria</taxon>
        <taxon>Pseudomonadati</taxon>
        <taxon>Pseudomonadota</taxon>
        <taxon>Gammaproteobacteria</taxon>
        <taxon>Thiohalospirales</taxon>
        <taxon>Thiohalospiraceae</taxon>
        <taxon>Thiohalospira</taxon>
    </lineage>
</organism>
<dbReference type="AlphaFoldDB" id="A0A1I1QBQ2"/>
<dbReference type="FunFam" id="3.30.70.270:FF:000001">
    <property type="entry name" value="Diguanylate cyclase domain protein"/>
    <property type="match status" value="1"/>
</dbReference>
<feature type="domain" description="GGDEF" evidence="4">
    <location>
        <begin position="462"/>
        <end position="596"/>
    </location>
</feature>
<evidence type="ECO:0000313" key="5">
    <source>
        <dbReference type="EMBL" id="SFD19392.1"/>
    </source>
</evidence>
<dbReference type="PANTHER" id="PTHR33121">
    <property type="entry name" value="CYCLIC DI-GMP PHOSPHODIESTERASE PDEF"/>
    <property type="match status" value="1"/>
</dbReference>
<dbReference type="Pfam" id="PF00990">
    <property type="entry name" value="GGDEF"/>
    <property type="match status" value="1"/>
</dbReference>
<dbReference type="InterPro" id="IPR029787">
    <property type="entry name" value="Nucleotide_cyclase"/>
</dbReference>
<evidence type="ECO:0000259" key="3">
    <source>
        <dbReference type="PROSITE" id="PS50883"/>
    </source>
</evidence>
<reference evidence="5 6" key="1">
    <citation type="submission" date="2016-10" db="EMBL/GenBank/DDBJ databases">
        <authorList>
            <person name="de Groot N.N."/>
        </authorList>
    </citation>
    <scope>NUCLEOTIDE SEQUENCE [LARGE SCALE GENOMIC DNA]</scope>
    <source>
        <strain evidence="5 6">HL3</strain>
    </source>
</reference>
<dbReference type="PROSITE" id="PS50883">
    <property type="entry name" value="EAL"/>
    <property type="match status" value="1"/>
</dbReference>
<keyword evidence="6" id="KW-1185">Reference proteome</keyword>
<dbReference type="Gene3D" id="3.30.70.270">
    <property type="match status" value="1"/>
</dbReference>
<dbReference type="CDD" id="cd01948">
    <property type="entry name" value="EAL"/>
    <property type="match status" value="1"/>
</dbReference>
<dbReference type="GO" id="GO:0071111">
    <property type="term" value="F:cyclic-guanylate-specific phosphodiesterase activity"/>
    <property type="evidence" value="ECO:0007669"/>
    <property type="project" value="InterPro"/>
</dbReference>
<dbReference type="CDD" id="cd01949">
    <property type="entry name" value="GGDEF"/>
    <property type="match status" value="1"/>
</dbReference>
<sequence length="852" mass="96367">MQKTIRGFIITVAVGVSVVLFIALYLVVSTVYDRTVREDARHVSDVIAEQTFNSMFQVMRQGWTRQELEAFIQASQATFDETPYHLEIYRGKRVEQLFGPIEQPEMDAQVEDAFASGERELIERDQGLRYLYPLNAREECLRCHTNAEVGDTLGVIEVEQDLEPVIRSAREDFLTVLAFLAPLPVVGALGVGLFLNRRIKRALGVVEDSIERVNKVSDLKEVAFRDQSPGFAELDHLLDNMQELVEKLRGFAVDRDLLEFEIRLLEKFVITSEVVRDWREYVSQLLLEINQIVDAYSLFSVFKVDEEVFDLEVFWRCHPPEEVRQTFEAAVFRAMAEEPHFQPMPEIQVHHHVAETGCTIEAIDPDAIEVQTKSLLVETPKIGGIVGIGVQADIVRDDMRMLVVESILSTLLNVVGSVKAIYKYTRDLEYYATRDPLTDLYNQRVFWELLEYEMGRAERGDYGFAVLVIDLDNFKAINDTYGHGFGDRFLAAFAETLRASVRQGDVLARYGGDEFVAILGEGDEGTPYQVAERIREAASGVALTAPDGHEVHATISIGVAFYPEHATEFKDLFMFADNMMYKAKTEGKNRIGYPTEEDVLEVFRAIGEKSRVVQQALDADHVVPVFQPIVEASTGRVVAHETLSRIRREDGTLMGAGEFVEVAERMGIIHKLDHLMMEKAFARMAETDYQGLLFINLSPRVLVLGEFLRETSRLVEFYGIDPGRVVFELTERDTVSNFQVLEDFVNDLKLEGFKFAIDDFGSGFSSYHYIKHFPVDYVKIEGDFIVNMLSDGRDRAFVRNISNLAQELGIRTIAEFVESEEVLNAVAGTGIDLAQGFHTGRPSETLTPAEPQ</sequence>
<dbReference type="SUPFAM" id="SSF55073">
    <property type="entry name" value="Nucleotide cyclase"/>
    <property type="match status" value="1"/>
</dbReference>
<keyword evidence="2" id="KW-1133">Transmembrane helix</keyword>
<feature type="transmembrane region" description="Helical" evidence="2">
    <location>
        <begin position="173"/>
        <end position="195"/>
    </location>
</feature>
<keyword evidence="2" id="KW-0812">Transmembrane</keyword>